<protein>
    <submittedName>
        <fullName evidence="3">Vicilin-like seed storage protein At2g18540</fullName>
    </submittedName>
</protein>
<feature type="region of interest" description="Disordered" evidence="1">
    <location>
        <begin position="190"/>
        <end position="365"/>
    </location>
</feature>
<evidence type="ECO:0000256" key="1">
    <source>
        <dbReference type="SAM" id="MobiDB-lite"/>
    </source>
</evidence>
<name>A0A1I7UP90_9PELO</name>
<proteinExistence type="predicted"/>
<dbReference type="WBParaSite" id="Csp11.Scaffold630.g17970.t1">
    <property type="protein sequence ID" value="Csp11.Scaffold630.g17970.t1"/>
    <property type="gene ID" value="Csp11.Scaffold630.g17970"/>
</dbReference>
<reference evidence="3" key="1">
    <citation type="submission" date="2016-11" db="UniProtKB">
        <authorList>
            <consortium name="WormBaseParasite"/>
        </authorList>
    </citation>
    <scope>IDENTIFICATION</scope>
</reference>
<keyword evidence="2" id="KW-1185">Reference proteome</keyword>
<dbReference type="AlphaFoldDB" id="A0A1I7UP90"/>
<organism evidence="2 3">
    <name type="scientific">Caenorhabditis tropicalis</name>
    <dbReference type="NCBI Taxonomy" id="1561998"/>
    <lineage>
        <taxon>Eukaryota</taxon>
        <taxon>Metazoa</taxon>
        <taxon>Ecdysozoa</taxon>
        <taxon>Nematoda</taxon>
        <taxon>Chromadorea</taxon>
        <taxon>Rhabditida</taxon>
        <taxon>Rhabditina</taxon>
        <taxon>Rhabditomorpha</taxon>
        <taxon>Rhabditoidea</taxon>
        <taxon>Rhabditidae</taxon>
        <taxon>Peloderinae</taxon>
        <taxon>Caenorhabditis</taxon>
    </lineage>
</organism>
<dbReference type="Proteomes" id="UP000095282">
    <property type="component" value="Unplaced"/>
</dbReference>
<evidence type="ECO:0000313" key="3">
    <source>
        <dbReference type="WBParaSite" id="Csp11.Scaffold630.g17970.t1"/>
    </source>
</evidence>
<evidence type="ECO:0000313" key="2">
    <source>
        <dbReference type="Proteomes" id="UP000095282"/>
    </source>
</evidence>
<sequence>MGEKEIDGEPESIERSPMEIEAKSLLENRLDLEVTPADSELLIPSSEPLEVVLTPTSRLSTGINCFIVTLNSVLFELENPRGRRESITQIYGLITRYDTIRFRLKMRDLKIPPPRKIHSRSSPSESLCISHTAHSNAIGIPYRFKGFEIVSDEIPDLRRDSRRVKAVEETDEMTNQLKIAEEMIVESSGIGDNGKWDFGGEEEEAKRAELREELAKEEEGEKKEKKEMIKKDVEKEDKNEKEKLGKVEKDKKMGKKEKLEKDRKKKEERNLKKIQEKEQEKEIERKIKEEEEQKKIQEEEQEKEIEKKKKEDEQKKKEELEKKKREKREEIRKRNLDQERLERELQAQLEIPLPETPPPEPVENNTLKLLGITKEDLEKPIERPVREKRPARKKRKILPCCAII</sequence>
<dbReference type="eggNOG" id="ENOG502TJ79">
    <property type="taxonomic scope" value="Eukaryota"/>
</dbReference>
<feature type="compositionally biased region" description="Basic and acidic residues" evidence="1">
    <location>
        <begin position="204"/>
        <end position="345"/>
    </location>
</feature>
<accession>A0A1I7UP90</accession>